<dbReference type="EMBL" id="MN740732">
    <property type="protein sequence ID" value="QHS81270.1"/>
    <property type="molecule type" value="Genomic_DNA"/>
</dbReference>
<name>A0A6C0APA1_9ZZZZ</name>
<dbReference type="AlphaFoldDB" id="A0A6C0APA1"/>
<proteinExistence type="predicted"/>
<protein>
    <submittedName>
        <fullName evidence="1">Uncharacterized protein</fullName>
    </submittedName>
</protein>
<sequence length="82" mass="9025">MTLTNFDASQITLKQKQKTLYAWKSNNDIVINGGGSVLREQVNTQSLDIIVDRNQGGCKCSTDALANPYQFNGLSQGNQVNF</sequence>
<organism evidence="1">
    <name type="scientific">viral metagenome</name>
    <dbReference type="NCBI Taxonomy" id="1070528"/>
    <lineage>
        <taxon>unclassified sequences</taxon>
        <taxon>metagenomes</taxon>
        <taxon>organismal metagenomes</taxon>
    </lineage>
</organism>
<accession>A0A6C0APA1</accession>
<evidence type="ECO:0000313" key="1">
    <source>
        <dbReference type="EMBL" id="QHS81270.1"/>
    </source>
</evidence>
<reference evidence="1" key="1">
    <citation type="journal article" date="2020" name="Nature">
        <title>Giant virus diversity and host interactions through global metagenomics.</title>
        <authorList>
            <person name="Schulz F."/>
            <person name="Roux S."/>
            <person name="Paez-Espino D."/>
            <person name="Jungbluth S."/>
            <person name="Walsh D.A."/>
            <person name="Denef V.J."/>
            <person name="McMahon K.D."/>
            <person name="Konstantinidis K.T."/>
            <person name="Eloe-Fadrosh E.A."/>
            <person name="Kyrpides N.C."/>
            <person name="Woyke T."/>
        </authorList>
    </citation>
    <scope>NUCLEOTIDE SEQUENCE</scope>
    <source>
        <strain evidence="1">GVMAG-S-1101161-73</strain>
    </source>
</reference>